<dbReference type="Gene3D" id="2.60.40.790">
    <property type="match status" value="1"/>
</dbReference>
<dbReference type="PANTHER" id="PTHR10803">
    <property type="entry name" value="ARSENICAL PUMP-DRIVING ATPASE ARSENITE-TRANSLOCATING ATPASE"/>
    <property type="match status" value="1"/>
</dbReference>
<dbReference type="CDD" id="cd02035">
    <property type="entry name" value="ArsA"/>
    <property type="match status" value="1"/>
</dbReference>
<dbReference type="Proteomes" id="UP001230328">
    <property type="component" value="Unassembled WGS sequence"/>
</dbReference>
<comment type="similarity">
    <text evidence="1">Belongs to the arsA ATPase family.</text>
</comment>
<gene>
    <name evidence="5" type="ORF">QF035_007529</name>
</gene>
<feature type="domain" description="ArsA/GET3 Anion-transporting ATPase-like" evidence="3">
    <location>
        <begin position="27"/>
        <end position="322"/>
    </location>
</feature>
<comment type="caution">
    <text evidence="5">The sequence shown here is derived from an EMBL/GenBank/DDBJ whole genome shotgun (WGS) entry which is preliminary data.</text>
</comment>
<dbReference type="SUPFAM" id="SSF49764">
    <property type="entry name" value="HSP20-like chaperones"/>
    <property type="match status" value="1"/>
</dbReference>
<dbReference type="InterPro" id="IPR016300">
    <property type="entry name" value="ATPase_ArsA/GET3"/>
</dbReference>
<evidence type="ECO:0000256" key="1">
    <source>
        <dbReference type="ARBA" id="ARBA00011040"/>
    </source>
</evidence>
<evidence type="ECO:0000313" key="6">
    <source>
        <dbReference type="Proteomes" id="UP001230328"/>
    </source>
</evidence>
<evidence type="ECO:0000313" key="5">
    <source>
        <dbReference type="EMBL" id="MDQ1029947.1"/>
    </source>
</evidence>
<dbReference type="Pfam" id="PF02374">
    <property type="entry name" value="ArsA_ATPase"/>
    <property type="match status" value="1"/>
</dbReference>
<feature type="compositionally biased region" description="Gly residues" evidence="2">
    <location>
        <begin position="1"/>
        <end position="10"/>
    </location>
</feature>
<name>A0ABU0T335_9ACTN</name>
<dbReference type="InterPro" id="IPR027417">
    <property type="entry name" value="P-loop_NTPase"/>
</dbReference>
<keyword evidence="6" id="KW-1185">Reference proteome</keyword>
<dbReference type="Pfam" id="PF17886">
    <property type="entry name" value="ArsA_HSP20"/>
    <property type="match status" value="1"/>
</dbReference>
<dbReference type="Gene3D" id="3.40.50.300">
    <property type="entry name" value="P-loop containing nucleotide triphosphate hydrolases"/>
    <property type="match status" value="1"/>
</dbReference>
<protein>
    <submittedName>
        <fullName evidence="5">Arsenite-transporting ATPase</fullName>
    </submittedName>
</protein>
<sequence>MGTGRGGGGETLSAQPAGQAPVPLTYMRTILITGPGGSGRTTVAAATALEASRQGTRTLVLTADRTDTLGAILGTPTGPTPAEAAPHLTTWRPDATEAFRTDLLAFQDRAATALGLLGAARLDGEELTPLPGAEELALLRALRDAATADTYDLLVVDLPPTPQALALLALPEQLRRYLRRLLPAERQAARALRPVLGRLAGVPMPSEWLYETAARWDVELAAVQLAVEDAATTVRLVAEPGPAGTDAVRTAATGLALRGLRTDALVANRVLPDASPDTWLAALAVQQRKALDEWRDEWGRTFDVREIPHLGRDPRGAEDLAALPVPAPGEAPGPVEWPVADRLADDGVLVWHIPLPGAIREELDLVRRGDELVVTAGQFRRIVPLPSALRRCTVDGASLRDGELAVRFAPDPDLWPRGR</sequence>
<dbReference type="InterPro" id="IPR008978">
    <property type="entry name" value="HSP20-like_chaperone"/>
</dbReference>
<dbReference type="CDD" id="cd00298">
    <property type="entry name" value="ACD_sHsps_p23-like"/>
    <property type="match status" value="1"/>
</dbReference>
<dbReference type="SUPFAM" id="SSF52540">
    <property type="entry name" value="P-loop containing nucleoside triphosphate hydrolases"/>
    <property type="match status" value="1"/>
</dbReference>
<dbReference type="PANTHER" id="PTHR10803:SF3">
    <property type="entry name" value="ATPASE GET3"/>
    <property type="match status" value="1"/>
</dbReference>
<feature type="region of interest" description="Disordered" evidence="2">
    <location>
        <begin position="1"/>
        <end position="20"/>
    </location>
</feature>
<evidence type="ECO:0000259" key="4">
    <source>
        <dbReference type="Pfam" id="PF17886"/>
    </source>
</evidence>
<dbReference type="InterPro" id="IPR040612">
    <property type="entry name" value="ArsA_HSP20-like"/>
</dbReference>
<dbReference type="InterPro" id="IPR025723">
    <property type="entry name" value="ArsA/GET3_ATPase-like"/>
</dbReference>
<feature type="domain" description="ArsA HSP20-like" evidence="4">
    <location>
        <begin position="347"/>
        <end position="408"/>
    </location>
</feature>
<evidence type="ECO:0000259" key="3">
    <source>
        <dbReference type="Pfam" id="PF02374"/>
    </source>
</evidence>
<organism evidence="5 6">
    <name type="scientific">Streptomyces umbrinus</name>
    <dbReference type="NCBI Taxonomy" id="67370"/>
    <lineage>
        <taxon>Bacteria</taxon>
        <taxon>Bacillati</taxon>
        <taxon>Actinomycetota</taxon>
        <taxon>Actinomycetes</taxon>
        <taxon>Kitasatosporales</taxon>
        <taxon>Streptomycetaceae</taxon>
        <taxon>Streptomyces</taxon>
        <taxon>Streptomyces phaeochromogenes group</taxon>
    </lineage>
</organism>
<proteinExistence type="inferred from homology"/>
<dbReference type="EMBL" id="JAUSZI010000002">
    <property type="protein sequence ID" value="MDQ1029947.1"/>
    <property type="molecule type" value="Genomic_DNA"/>
</dbReference>
<accession>A0ABU0T335</accession>
<reference evidence="5 6" key="1">
    <citation type="submission" date="2023-07" db="EMBL/GenBank/DDBJ databases">
        <title>Comparative genomics of wheat-associated soil bacteria to identify genetic determinants of phenazine resistance.</title>
        <authorList>
            <person name="Mouncey N."/>
        </authorList>
    </citation>
    <scope>NUCLEOTIDE SEQUENCE [LARGE SCALE GENOMIC DNA]</scope>
    <source>
        <strain evidence="5 6">V2I4</strain>
    </source>
</reference>
<evidence type="ECO:0000256" key="2">
    <source>
        <dbReference type="SAM" id="MobiDB-lite"/>
    </source>
</evidence>